<name>A0ABR3EVZ3_9AGAR</name>
<evidence type="ECO:0000313" key="3">
    <source>
        <dbReference type="Proteomes" id="UP001465976"/>
    </source>
</evidence>
<gene>
    <name evidence="2" type="ORF">V5O48_014911</name>
</gene>
<feature type="region of interest" description="Disordered" evidence="1">
    <location>
        <begin position="183"/>
        <end position="214"/>
    </location>
</feature>
<reference evidence="2 3" key="1">
    <citation type="submission" date="2024-02" db="EMBL/GenBank/DDBJ databases">
        <title>A draft genome for the cacao thread blight pathogen Marasmius crinis-equi.</title>
        <authorList>
            <person name="Cohen S.P."/>
            <person name="Baruah I.K."/>
            <person name="Amoako-Attah I."/>
            <person name="Bukari Y."/>
            <person name="Meinhardt L.W."/>
            <person name="Bailey B.A."/>
        </authorList>
    </citation>
    <scope>NUCLEOTIDE SEQUENCE [LARGE SCALE GENOMIC DNA]</scope>
    <source>
        <strain evidence="2 3">GH-76</strain>
    </source>
</reference>
<evidence type="ECO:0008006" key="4">
    <source>
        <dbReference type="Google" id="ProtNLM"/>
    </source>
</evidence>
<keyword evidence="3" id="KW-1185">Reference proteome</keyword>
<organism evidence="2 3">
    <name type="scientific">Marasmius crinis-equi</name>
    <dbReference type="NCBI Taxonomy" id="585013"/>
    <lineage>
        <taxon>Eukaryota</taxon>
        <taxon>Fungi</taxon>
        <taxon>Dikarya</taxon>
        <taxon>Basidiomycota</taxon>
        <taxon>Agaricomycotina</taxon>
        <taxon>Agaricomycetes</taxon>
        <taxon>Agaricomycetidae</taxon>
        <taxon>Agaricales</taxon>
        <taxon>Marasmiineae</taxon>
        <taxon>Marasmiaceae</taxon>
        <taxon>Marasmius</taxon>
    </lineage>
</organism>
<protein>
    <recommendedName>
        <fullName evidence="4">HMG box domain-containing protein</fullName>
    </recommendedName>
</protein>
<dbReference type="SUPFAM" id="SSF47095">
    <property type="entry name" value="HMG-box"/>
    <property type="match status" value="1"/>
</dbReference>
<proteinExistence type="predicted"/>
<evidence type="ECO:0000313" key="2">
    <source>
        <dbReference type="EMBL" id="KAL0567084.1"/>
    </source>
</evidence>
<dbReference type="InterPro" id="IPR036910">
    <property type="entry name" value="HMG_box_dom_sf"/>
</dbReference>
<dbReference type="Proteomes" id="UP001465976">
    <property type="component" value="Unassembled WGS sequence"/>
</dbReference>
<accession>A0ABR3EVZ3</accession>
<comment type="caution">
    <text evidence="2">The sequence shown here is derived from an EMBL/GenBank/DDBJ whole genome shotgun (WGS) entry which is preliminary data.</text>
</comment>
<evidence type="ECO:0000256" key="1">
    <source>
        <dbReference type="SAM" id="MobiDB-lite"/>
    </source>
</evidence>
<sequence length="254" mass="28474">MSLTSPLEPSLLDRYVKKRWELGFPRVPAGLDANDIGVVAPALLPNVMLTYPPAPLPEVFAQLRSNTLGLACSQESLLVRYVRHRQGPGDSLPIGVNIEDAAISPPLARSVELLLADNAAPYTLRRDDPPVPKVAKPKKPNSFLLFRQSYKPGRHIEKGNWGLRSILAGQAWRGLDDRIKDDWRSQAGTSTTSRKKRRPIKPRSQPTPSAQLNHDHDLGKWSYMCLLCQVMDPLPVHTIRCPRPRFANVDRKYV</sequence>
<dbReference type="EMBL" id="JBAHYK010001680">
    <property type="protein sequence ID" value="KAL0567084.1"/>
    <property type="molecule type" value="Genomic_DNA"/>
</dbReference>